<evidence type="ECO:0000313" key="3">
    <source>
        <dbReference type="Proteomes" id="UP000265000"/>
    </source>
</evidence>
<feature type="signal peptide" evidence="1">
    <location>
        <begin position="1"/>
        <end position="19"/>
    </location>
</feature>
<name>A0A3Q2PBG6_FUNHE</name>
<feature type="chain" id="PRO_5018725519" description="C-type lectin domain-containing protein" evidence="1">
    <location>
        <begin position="20"/>
        <end position="133"/>
    </location>
</feature>
<dbReference type="STRING" id="8078.ENSFHEP00000009974"/>
<accession>A0A3Q2PBG6</accession>
<evidence type="ECO:0000256" key="1">
    <source>
        <dbReference type="SAM" id="SignalP"/>
    </source>
</evidence>
<reference evidence="2" key="2">
    <citation type="submission" date="2025-09" db="UniProtKB">
        <authorList>
            <consortium name="Ensembl"/>
        </authorList>
    </citation>
    <scope>IDENTIFICATION</scope>
</reference>
<protein>
    <recommendedName>
        <fullName evidence="4">C-type lectin domain-containing protein</fullName>
    </recommendedName>
</protein>
<dbReference type="Gene3D" id="3.10.100.10">
    <property type="entry name" value="Mannose-Binding Protein A, subunit A"/>
    <property type="match status" value="1"/>
</dbReference>
<sequence length="133" mass="14843">MMFFFLFGLPLAAVALSDGQEMKVLRGGCPMFWYSFDGRCYKYVATLMSWADSELYCLSQGANLVSAEDDFVKSLIKNVDPNNSNGVEDYRRTGMPKKVQTACAGLNGHLVCEMRVNLAENINVNVCNMCKDK</sequence>
<dbReference type="AlphaFoldDB" id="A0A3Q2PBG6"/>
<dbReference type="SUPFAM" id="SSF56436">
    <property type="entry name" value="C-type lectin-like"/>
    <property type="match status" value="1"/>
</dbReference>
<reference evidence="2" key="1">
    <citation type="submission" date="2025-08" db="UniProtKB">
        <authorList>
            <consortium name="Ensembl"/>
        </authorList>
    </citation>
    <scope>IDENTIFICATION</scope>
</reference>
<keyword evidence="1" id="KW-0732">Signal</keyword>
<keyword evidence="3" id="KW-1185">Reference proteome</keyword>
<dbReference type="InterPro" id="IPR016187">
    <property type="entry name" value="CTDL_fold"/>
</dbReference>
<proteinExistence type="predicted"/>
<dbReference type="Ensembl" id="ENSFHET00000031012.1">
    <property type="protein sequence ID" value="ENSFHEP00000009974.1"/>
    <property type="gene ID" value="ENSFHEG00000011242.1"/>
</dbReference>
<evidence type="ECO:0000313" key="2">
    <source>
        <dbReference type="Ensembl" id="ENSFHEP00000009974.1"/>
    </source>
</evidence>
<organism evidence="2 3">
    <name type="scientific">Fundulus heteroclitus</name>
    <name type="common">Killifish</name>
    <name type="synonym">Mummichog</name>
    <dbReference type="NCBI Taxonomy" id="8078"/>
    <lineage>
        <taxon>Eukaryota</taxon>
        <taxon>Metazoa</taxon>
        <taxon>Chordata</taxon>
        <taxon>Craniata</taxon>
        <taxon>Vertebrata</taxon>
        <taxon>Euteleostomi</taxon>
        <taxon>Actinopterygii</taxon>
        <taxon>Neopterygii</taxon>
        <taxon>Teleostei</taxon>
        <taxon>Neoteleostei</taxon>
        <taxon>Acanthomorphata</taxon>
        <taxon>Ovalentaria</taxon>
        <taxon>Atherinomorphae</taxon>
        <taxon>Cyprinodontiformes</taxon>
        <taxon>Fundulidae</taxon>
        <taxon>Fundulus</taxon>
    </lineage>
</organism>
<dbReference type="GeneTree" id="ENSGT00940000174731"/>
<dbReference type="InterPro" id="IPR016186">
    <property type="entry name" value="C-type_lectin-like/link_sf"/>
</dbReference>
<dbReference type="Proteomes" id="UP000265000">
    <property type="component" value="Unplaced"/>
</dbReference>
<evidence type="ECO:0008006" key="4">
    <source>
        <dbReference type="Google" id="ProtNLM"/>
    </source>
</evidence>